<sequence>MSGFAFSHQFSQRWLATPTAIKHTIMQELADIHTLLQPETELENFSFQVDNLHEAVETLQQIEALNRAVSNSENAPFTTPAEPIEPVYMPPSTNEHDATHTAHSVYAIRDPKHALTELQVPIITADTDFAQFTAELQTNIDSYVEARTRQFAAELKAELHNWLHTTFQPATDDQ</sequence>
<evidence type="ECO:0000313" key="1">
    <source>
        <dbReference type="EMBL" id="OBX75387.1"/>
    </source>
</evidence>
<comment type="caution">
    <text evidence="1">The sequence shown here is derived from an EMBL/GenBank/DDBJ whole genome shotgun (WGS) entry which is preliminary data.</text>
</comment>
<dbReference type="EMBL" id="LZNA01000070">
    <property type="protein sequence ID" value="OBX75387.1"/>
    <property type="molecule type" value="Genomic_DNA"/>
</dbReference>
<accession>A0A1B8Q9D1</accession>
<protein>
    <submittedName>
        <fullName evidence="1">Uncharacterized protein</fullName>
    </submittedName>
</protein>
<gene>
    <name evidence="1" type="ORF">A9306_02400</name>
</gene>
<keyword evidence="2" id="KW-1185">Reference proteome</keyword>
<proteinExistence type="predicted"/>
<dbReference type="RefSeq" id="WP_067338794.1">
    <property type="nucleotide sequence ID" value="NZ_LZNA01000070.1"/>
</dbReference>
<dbReference type="AlphaFoldDB" id="A0A1B8Q9D1"/>
<organism evidence="1 2">
    <name type="scientific">Faucicola atlantae</name>
    <dbReference type="NCBI Taxonomy" id="34059"/>
    <lineage>
        <taxon>Bacteria</taxon>
        <taxon>Pseudomonadati</taxon>
        <taxon>Pseudomonadota</taxon>
        <taxon>Gammaproteobacteria</taxon>
        <taxon>Moraxellales</taxon>
        <taxon>Moraxellaceae</taxon>
        <taxon>Faucicola</taxon>
    </lineage>
</organism>
<evidence type="ECO:0000313" key="2">
    <source>
        <dbReference type="Proteomes" id="UP000092616"/>
    </source>
</evidence>
<dbReference type="Proteomes" id="UP000092616">
    <property type="component" value="Unassembled WGS sequence"/>
</dbReference>
<name>A0A1B8Q9D1_9GAMM</name>
<reference evidence="1 2" key="1">
    <citation type="submission" date="2016-06" db="EMBL/GenBank/DDBJ databases">
        <title>Draft genome of Moraxella atlantae CCUG 59586.</title>
        <authorList>
            <person name="Salva-Serra F."/>
            <person name="Engstrom-Jakobsson H."/>
            <person name="Thorell K."/>
            <person name="Gonzales-Siles L."/>
            <person name="Karlsson R."/>
            <person name="Boulund F."/>
            <person name="Engstrand L."/>
            <person name="Kristiansson E."/>
            <person name="Moore E."/>
        </authorList>
    </citation>
    <scope>NUCLEOTIDE SEQUENCE [LARGE SCALE GENOMIC DNA]</scope>
    <source>
        <strain evidence="1 2">CCUG 59586</strain>
    </source>
</reference>